<evidence type="ECO:0000256" key="3">
    <source>
        <dbReference type="ARBA" id="ARBA00022692"/>
    </source>
</evidence>
<dbReference type="AlphaFoldDB" id="A0A2J6TP06"/>
<feature type="transmembrane region" description="Helical" evidence="6">
    <location>
        <begin position="95"/>
        <end position="115"/>
    </location>
</feature>
<dbReference type="GO" id="GO:0005741">
    <property type="term" value="C:mitochondrial outer membrane"/>
    <property type="evidence" value="ECO:0007669"/>
    <property type="project" value="TreeGrafter"/>
</dbReference>
<comment type="similarity">
    <text evidence="2">Belongs to the FUN14 family.</text>
</comment>
<dbReference type="InterPro" id="IPR007014">
    <property type="entry name" value="FUN14"/>
</dbReference>
<name>A0A2J6TP06_9HELO</name>
<dbReference type="GeneID" id="36584716"/>
<reference evidence="7 8" key="1">
    <citation type="submission" date="2016-04" db="EMBL/GenBank/DDBJ databases">
        <title>A degradative enzymes factory behind the ericoid mycorrhizal symbiosis.</title>
        <authorList>
            <consortium name="DOE Joint Genome Institute"/>
            <person name="Martino E."/>
            <person name="Morin E."/>
            <person name="Grelet G."/>
            <person name="Kuo A."/>
            <person name="Kohler A."/>
            <person name="Daghino S."/>
            <person name="Barry K."/>
            <person name="Choi C."/>
            <person name="Cichocki N."/>
            <person name="Clum A."/>
            <person name="Copeland A."/>
            <person name="Hainaut M."/>
            <person name="Haridas S."/>
            <person name="Labutti K."/>
            <person name="Lindquist E."/>
            <person name="Lipzen A."/>
            <person name="Khouja H.-R."/>
            <person name="Murat C."/>
            <person name="Ohm R."/>
            <person name="Olson A."/>
            <person name="Spatafora J."/>
            <person name="Veneault-Fourrey C."/>
            <person name="Henrissat B."/>
            <person name="Grigoriev I."/>
            <person name="Martin F."/>
            <person name="Perotto S."/>
        </authorList>
    </citation>
    <scope>NUCLEOTIDE SEQUENCE [LARGE SCALE GENOMIC DNA]</scope>
    <source>
        <strain evidence="7 8">E</strain>
    </source>
</reference>
<dbReference type="RefSeq" id="XP_024741660.1">
    <property type="nucleotide sequence ID" value="XM_024876637.1"/>
</dbReference>
<accession>A0A2J6TP06</accession>
<dbReference type="PANTHER" id="PTHR21346:SF0">
    <property type="entry name" value="RE45833P"/>
    <property type="match status" value="1"/>
</dbReference>
<evidence type="ECO:0000256" key="4">
    <source>
        <dbReference type="ARBA" id="ARBA00022989"/>
    </source>
</evidence>
<dbReference type="OrthoDB" id="3990500at2759"/>
<keyword evidence="8" id="KW-1185">Reference proteome</keyword>
<evidence type="ECO:0000256" key="1">
    <source>
        <dbReference type="ARBA" id="ARBA00004370"/>
    </source>
</evidence>
<dbReference type="EMBL" id="KZ613747">
    <property type="protein sequence ID" value="PMD64756.1"/>
    <property type="molecule type" value="Genomic_DNA"/>
</dbReference>
<protein>
    <recommendedName>
        <fullName evidence="9">Fun14 family protein</fullName>
    </recommendedName>
</protein>
<evidence type="ECO:0000256" key="2">
    <source>
        <dbReference type="ARBA" id="ARBA00009160"/>
    </source>
</evidence>
<dbReference type="GO" id="GO:0000422">
    <property type="term" value="P:autophagy of mitochondrion"/>
    <property type="evidence" value="ECO:0007669"/>
    <property type="project" value="TreeGrafter"/>
</dbReference>
<keyword evidence="4 6" id="KW-1133">Transmembrane helix</keyword>
<organism evidence="7 8">
    <name type="scientific">Hyaloscypha bicolor E</name>
    <dbReference type="NCBI Taxonomy" id="1095630"/>
    <lineage>
        <taxon>Eukaryota</taxon>
        <taxon>Fungi</taxon>
        <taxon>Dikarya</taxon>
        <taxon>Ascomycota</taxon>
        <taxon>Pezizomycotina</taxon>
        <taxon>Leotiomycetes</taxon>
        <taxon>Helotiales</taxon>
        <taxon>Hyaloscyphaceae</taxon>
        <taxon>Hyaloscypha</taxon>
        <taxon>Hyaloscypha bicolor</taxon>
    </lineage>
</organism>
<evidence type="ECO:0000256" key="6">
    <source>
        <dbReference type="SAM" id="Phobius"/>
    </source>
</evidence>
<keyword evidence="5 6" id="KW-0472">Membrane</keyword>
<gene>
    <name evidence="7" type="ORF">K444DRAFT_554028</name>
</gene>
<evidence type="ECO:0000313" key="7">
    <source>
        <dbReference type="EMBL" id="PMD64756.1"/>
    </source>
</evidence>
<keyword evidence="3 6" id="KW-0812">Transmembrane</keyword>
<sequence length="155" mass="16500">MASFLLRPLFRPQALGLGLGLSMVTYHALHQRPMRLDSSSVSGSSGVFSADTYGRNAKTPVVQGGHLNPRAVTQISSGSIVGLCAGLLVSTFSRSLALILGLLVVGVQWASSYGIHIIPYNRLQKYVTSIDLRSAVQDNVAFKISFGTTFALAAF</sequence>
<evidence type="ECO:0000313" key="8">
    <source>
        <dbReference type="Proteomes" id="UP000235371"/>
    </source>
</evidence>
<dbReference type="PANTHER" id="PTHR21346">
    <property type="entry name" value="FUN14 DOMAIN CONTAINING"/>
    <property type="match status" value="1"/>
</dbReference>
<comment type="subcellular location">
    <subcellularLocation>
        <location evidence="1">Membrane</location>
    </subcellularLocation>
</comment>
<dbReference type="Pfam" id="PF04930">
    <property type="entry name" value="FUN14"/>
    <property type="match status" value="1"/>
</dbReference>
<evidence type="ECO:0008006" key="9">
    <source>
        <dbReference type="Google" id="ProtNLM"/>
    </source>
</evidence>
<feature type="non-terminal residue" evidence="7">
    <location>
        <position position="155"/>
    </location>
</feature>
<proteinExistence type="inferred from homology"/>
<dbReference type="STRING" id="1095630.A0A2J6TP06"/>
<evidence type="ECO:0000256" key="5">
    <source>
        <dbReference type="ARBA" id="ARBA00023136"/>
    </source>
</evidence>
<dbReference type="InParanoid" id="A0A2J6TP06"/>
<dbReference type="Proteomes" id="UP000235371">
    <property type="component" value="Unassembled WGS sequence"/>
</dbReference>